<organism evidence="2 3">
    <name type="scientific">Puccinia graminis f. sp. tritici (strain CRL 75-36-700-3 / race SCCL)</name>
    <name type="common">Black stem rust fungus</name>
    <dbReference type="NCBI Taxonomy" id="418459"/>
    <lineage>
        <taxon>Eukaryota</taxon>
        <taxon>Fungi</taxon>
        <taxon>Dikarya</taxon>
        <taxon>Basidiomycota</taxon>
        <taxon>Pucciniomycotina</taxon>
        <taxon>Pucciniomycetes</taxon>
        <taxon>Pucciniales</taxon>
        <taxon>Pucciniaceae</taxon>
        <taxon>Puccinia</taxon>
    </lineage>
</organism>
<dbReference type="KEGG" id="pgr:PGTG_21980"/>
<dbReference type="GeneID" id="13541915"/>
<proteinExistence type="predicted"/>
<evidence type="ECO:0000256" key="1">
    <source>
        <dbReference type="SAM" id="MobiDB-lite"/>
    </source>
</evidence>
<name>H6QT19_PUCGT</name>
<evidence type="ECO:0000313" key="3">
    <source>
        <dbReference type="Proteomes" id="UP000008783"/>
    </source>
</evidence>
<protein>
    <submittedName>
        <fullName evidence="2">Uncharacterized protein</fullName>
    </submittedName>
</protein>
<dbReference type="OrthoDB" id="10366904at2759"/>
<gene>
    <name evidence="2" type="ORF">PGTG_21980</name>
</gene>
<evidence type="ECO:0000313" key="2">
    <source>
        <dbReference type="EMBL" id="EHS63976.1"/>
    </source>
</evidence>
<sequence length="613" mass="66913">MIGMIELYVFVMALEKDCVQVQRGVPIAYGSLPAKQVNISQSIGWNKATKRQKAAWNDGRAPDTTKQLLAASEQPLKRAKLGRPKNSPNVNKDPQSTYVSYVASTSKLTRNRCWLAAALELLYAVYNPLWLQEPGGKQNDLFFVLVSHFTTRSTYEMCKSPQIRSILTRGSNKIFLETQKLHPLNFVSGDFSSCDLFMELVLDVKKNKSKTLPKLFCVEENRSFSCPLHPGKQQHPQGSRQLAELINQWTTGGLNGISGLQCSACNSKKSSNPSPASNYLHKKSTISVINGAPPAHLQFHVNAALLSNEESKFNSWAESIGHSSWLTGFRAALAEKVFINKSIVNIQRDNPTVKADDIPFINMGAVLQATYDSVLPHLTQGQSSQVNPTITITHSHGENELQDAEHTGPLVKSNCKGLKIHLCRIKSDVHSPPIPATSAVNCGGGPNKNTIYSTLSLSAPPLNSEARPLSMESPAVSPLSLCMGGKPYILDAKLKKTTATDCPLGAKPRVLGRKSRKTTAPLGRPKARKLADKNFIPEPLTDTDWARISATYWNNRRKEEEMLLATDSNHVAATGLSGMVATVDDPDLPGNIEGNSHAPGAKAVQRSARNRGV</sequence>
<dbReference type="VEuPathDB" id="FungiDB:PGTG_21980"/>
<dbReference type="HOGENOM" id="CLU_005992_2_0_1"/>
<feature type="region of interest" description="Disordered" evidence="1">
    <location>
        <begin position="590"/>
        <end position="613"/>
    </location>
</feature>
<reference evidence="3" key="1">
    <citation type="journal article" date="2011" name="Proc. Natl. Acad. Sci. U.S.A.">
        <title>Obligate biotrophy features unraveled by the genomic analysis of rust fungi.</title>
        <authorList>
            <person name="Duplessis S."/>
            <person name="Cuomo C.A."/>
            <person name="Lin Y.-C."/>
            <person name="Aerts A."/>
            <person name="Tisserant E."/>
            <person name="Veneault-Fourrey C."/>
            <person name="Joly D.L."/>
            <person name="Hacquard S."/>
            <person name="Amselem J."/>
            <person name="Cantarel B.L."/>
            <person name="Chiu R."/>
            <person name="Coutinho P.M."/>
            <person name="Feau N."/>
            <person name="Field M."/>
            <person name="Frey P."/>
            <person name="Gelhaye E."/>
            <person name="Goldberg J."/>
            <person name="Grabherr M.G."/>
            <person name="Kodira C.D."/>
            <person name="Kohler A."/>
            <person name="Kuees U."/>
            <person name="Lindquist E.A."/>
            <person name="Lucas S.M."/>
            <person name="Mago R."/>
            <person name="Mauceli E."/>
            <person name="Morin E."/>
            <person name="Murat C."/>
            <person name="Pangilinan J.L."/>
            <person name="Park R."/>
            <person name="Pearson M."/>
            <person name="Quesneville H."/>
            <person name="Rouhier N."/>
            <person name="Sakthikumar S."/>
            <person name="Salamov A.A."/>
            <person name="Schmutz J."/>
            <person name="Selles B."/>
            <person name="Shapiro H."/>
            <person name="Tanguay P."/>
            <person name="Tuskan G.A."/>
            <person name="Henrissat B."/>
            <person name="Van de Peer Y."/>
            <person name="Rouze P."/>
            <person name="Ellis J.G."/>
            <person name="Dodds P.N."/>
            <person name="Schein J.E."/>
            <person name="Zhong S."/>
            <person name="Hamelin R.C."/>
            <person name="Grigoriev I.V."/>
            <person name="Szabo L.J."/>
            <person name="Martin F."/>
        </authorList>
    </citation>
    <scope>NUCLEOTIDE SEQUENCE [LARGE SCALE GENOMIC DNA]</scope>
    <source>
        <strain evidence="3">CRL 75-36-700-3 / race SCCL</strain>
    </source>
</reference>
<dbReference type="RefSeq" id="XP_003889338.1">
    <property type="nucleotide sequence ID" value="XM_003889289.1"/>
</dbReference>
<dbReference type="InParanoid" id="H6QT19"/>
<keyword evidence="3" id="KW-1185">Reference proteome</keyword>
<dbReference type="EMBL" id="DS178304">
    <property type="protein sequence ID" value="EHS63976.1"/>
    <property type="molecule type" value="Genomic_DNA"/>
</dbReference>
<dbReference type="AlphaFoldDB" id="H6QT19"/>
<dbReference type="Proteomes" id="UP000008783">
    <property type="component" value="Unassembled WGS sequence"/>
</dbReference>
<accession>H6QT19</accession>